<dbReference type="SMART" id="SM01388">
    <property type="entry name" value="Mob1_phocein"/>
    <property type="match status" value="1"/>
</dbReference>
<evidence type="ECO:0000313" key="1">
    <source>
        <dbReference type="EMBL" id="KAK2958671.1"/>
    </source>
</evidence>
<evidence type="ECO:0000313" key="2">
    <source>
        <dbReference type="Proteomes" id="UP001281761"/>
    </source>
</evidence>
<dbReference type="PANTHER" id="PTHR22599">
    <property type="entry name" value="MPS ONE BINDER KINASE ACTIVATOR-LIKE MOB"/>
    <property type="match status" value="1"/>
</dbReference>
<dbReference type="Gene3D" id="1.20.140.30">
    <property type="entry name" value="MOB kinase activator"/>
    <property type="match status" value="1"/>
</dbReference>
<organism evidence="1 2">
    <name type="scientific">Blattamonas nauphoetae</name>
    <dbReference type="NCBI Taxonomy" id="2049346"/>
    <lineage>
        <taxon>Eukaryota</taxon>
        <taxon>Metamonada</taxon>
        <taxon>Preaxostyla</taxon>
        <taxon>Oxymonadida</taxon>
        <taxon>Blattamonas</taxon>
    </lineage>
</organism>
<comment type="caution">
    <text evidence="1">The sequence shown here is derived from an EMBL/GenBank/DDBJ whole genome shotgun (WGS) entry which is preliminary data.</text>
</comment>
<gene>
    <name evidence="1" type="ORF">BLNAU_6440</name>
</gene>
<reference evidence="1 2" key="1">
    <citation type="journal article" date="2022" name="bioRxiv">
        <title>Genomics of Preaxostyla Flagellates Illuminates Evolutionary Transitions and the Path Towards Mitochondrial Loss.</title>
        <authorList>
            <person name="Novak L.V.F."/>
            <person name="Treitli S.C."/>
            <person name="Pyrih J."/>
            <person name="Halakuc P."/>
            <person name="Pipaliya S.V."/>
            <person name="Vacek V."/>
            <person name="Brzon O."/>
            <person name="Soukal P."/>
            <person name="Eme L."/>
            <person name="Dacks J.B."/>
            <person name="Karnkowska A."/>
            <person name="Elias M."/>
            <person name="Hampl V."/>
        </authorList>
    </citation>
    <scope>NUCLEOTIDE SEQUENCE [LARGE SCALE GENOMIC DNA]</scope>
    <source>
        <strain evidence="1">NAU3</strain>
        <tissue evidence="1">Gut</tissue>
    </source>
</reference>
<dbReference type="Pfam" id="PF03637">
    <property type="entry name" value="Mob1_phocein"/>
    <property type="match status" value="1"/>
</dbReference>
<proteinExistence type="predicted"/>
<dbReference type="SUPFAM" id="SSF101152">
    <property type="entry name" value="Mob1/phocein"/>
    <property type="match status" value="1"/>
</dbReference>
<dbReference type="Proteomes" id="UP001281761">
    <property type="component" value="Unassembled WGS sequence"/>
</dbReference>
<sequence>MEQPTSTPDISDIWYQGITQDELFEHLPEETEYNYFQNEQLFIEFKIFKLIQKHLRGEQNTRIMNNYQSKDREQKCDLFMREYDDILSGKSLGVPENKYWPYFILRSLLVEIQQLVCTLSKVCTNETCPIMKAAAQWTFLCASHTKPQQCCAIDYMTHTLDTSITIFNTRVFNPAEANPNKAQQHAAQVARRIYRVFGHVYFNHEQQFKAFENATLLHRRFEAFVKKHNYMEASNLLKAMIGPNEPNYL</sequence>
<name>A0ABQ9Y4K2_9EUKA</name>
<accession>A0ABQ9Y4K2</accession>
<protein>
    <submittedName>
        <fullName evidence="1">Mob1/phocein family protein</fullName>
    </submittedName>
</protein>
<dbReference type="EMBL" id="JARBJD010000036">
    <property type="protein sequence ID" value="KAK2958671.1"/>
    <property type="molecule type" value="Genomic_DNA"/>
</dbReference>
<keyword evidence="2" id="KW-1185">Reference proteome</keyword>
<dbReference type="InterPro" id="IPR005301">
    <property type="entry name" value="MOB_kinase_act_fam"/>
</dbReference>
<dbReference type="InterPro" id="IPR036703">
    <property type="entry name" value="MOB_kinase_act_sf"/>
</dbReference>